<gene>
    <name evidence="3" type="ORF">B1A_01540</name>
</gene>
<dbReference type="InterPro" id="IPR057666">
    <property type="entry name" value="DrpA_SLOG"/>
</dbReference>
<dbReference type="PANTHER" id="PTHR43022:SF1">
    <property type="entry name" value="PROTEIN SMF"/>
    <property type="match status" value="1"/>
</dbReference>
<dbReference type="GO" id="GO:0009294">
    <property type="term" value="P:DNA-mediated transformation"/>
    <property type="evidence" value="ECO:0007669"/>
    <property type="project" value="InterPro"/>
</dbReference>
<dbReference type="SUPFAM" id="SSF102405">
    <property type="entry name" value="MCP/YpsA-like"/>
    <property type="match status" value="1"/>
</dbReference>
<dbReference type="Gene3D" id="3.40.50.450">
    <property type="match status" value="1"/>
</dbReference>
<protein>
    <submittedName>
        <fullName evidence="3">SMF family protein</fullName>
    </submittedName>
</protein>
<evidence type="ECO:0000313" key="3">
    <source>
        <dbReference type="EMBL" id="EQD79793.1"/>
    </source>
</evidence>
<evidence type="ECO:0000259" key="2">
    <source>
        <dbReference type="Pfam" id="PF02481"/>
    </source>
</evidence>
<name>T1CE36_9ZZZZ</name>
<dbReference type="InterPro" id="IPR003488">
    <property type="entry name" value="DprA"/>
</dbReference>
<evidence type="ECO:0000256" key="1">
    <source>
        <dbReference type="ARBA" id="ARBA00006525"/>
    </source>
</evidence>
<proteinExistence type="inferred from homology"/>
<dbReference type="PANTHER" id="PTHR43022">
    <property type="entry name" value="PROTEIN SMF"/>
    <property type="match status" value="1"/>
</dbReference>
<feature type="domain" description="Smf/DprA SLOG" evidence="2">
    <location>
        <begin position="22"/>
        <end position="207"/>
    </location>
</feature>
<dbReference type="EMBL" id="AUZX01001168">
    <property type="protein sequence ID" value="EQD79793.1"/>
    <property type="molecule type" value="Genomic_DNA"/>
</dbReference>
<dbReference type="AlphaFoldDB" id="T1CE36"/>
<organism evidence="3">
    <name type="scientific">mine drainage metagenome</name>
    <dbReference type="NCBI Taxonomy" id="410659"/>
    <lineage>
        <taxon>unclassified sequences</taxon>
        <taxon>metagenomes</taxon>
        <taxon>ecological metagenomes</taxon>
    </lineage>
</organism>
<reference evidence="3" key="2">
    <citation type="journal article" date="2014" name="ISME J.">
        <title>Microbial stratification in low pH oxic and suboxic macroscopic growths along an acid mine drainage.</title>
        <authorList>
            <person name="Mendez-Garcia C."/>
            <person name="Mesa V."/>
            <person name="Sprenger R.R."/>
            <person name="Richter M."/>
            <person name="Diez M.S."/>
            <person name="Solano J."/>
            <person name="Bargiela R."/>
            <person name="Golyshina O.V."/>
            <person name="Manteca A."/>
            <person name="Ramos J.L."/>
            <person name="Gallego J.R."/>
            <person name="Llorente I."/>
            <person name="Martins Dos Santos V.A."/>
            <person name="Jensen O.N."/>
            <person name="Pelaez A.I."/>
            <person name="Sanchez J."/>
            <person name="Ferrer M."/>
        </authorList>
    </citation>
    <scope>NUCLEOTIDE SEQUENCE</scope>
</reference>
<dbReference type="Pfam" id="PF02481">
    <property type="entry name" value="DNA_processg_A"/>
    <property type="match status" value="1"/>
</dbReference>
<comment type="similarity">
    <text evidence="1">Belongs to the DprA/Smf family.</text>
</comment>
<comment type="caution">
    <text evidence="3">The sequence shown here is derived from an EMBL/GenBank/DDBJ whole genome shotgun (WGS) entry which is preliminary data.</text>
</comment>
<sequence length="230" mass="24901">MSEYATVTPAEVLGELNEVEGKYAPRELFLLGDRALLRRGPRVSVVGSRRASDEGLRRARVLASTLACHGIIVVSGLAVGIDRAAHESAIDASGHTIAVLGTPVDAVYPKENRDLQERIGREHLLVSQFPSGYPTTPKNFPIRNRTMALLTDATVIVEAGETSGTVHQGWEALRLGRLLFLLESVANDRALTWPTEMIRYGAQVLSRDNLDVVLENLPPTSADTAVALEA</sequence>
<reference evidence="3" key="1">
    <citation type="submission" date="2013-08" db="EMBL/GenBank/DDBJ databases">
        <authorList>
            <person name="Mendez C."/>
            <person name="Richter M."/>
            <person name="Ferrer M."/>
            <person name="Sanchez J."/>
        </authorList>
    </citation>
    <scope>NUCLEOTIDE SEQUENCE</scope>
</reference>
<accession>T1CE36</accession>